<evidence type="ECO:0000313" key="2">
    <source>
        <dbReference type="EMBL" id="KAK9869714.1"/>
    </source>
</evidence>
<accession>A0AAW1TRD8</accession>
<feature type="region of interest" description="Disordered" evidence="1">
    <location>
        <begin position="1172"/>
        <end position="1234"/>
    </location>
</feature>
<feature type="region of interest" description="Disordered" evidence="1">
    <location>
        <begin position="477"/>
        <end position="496"/>
    </location>
</feature>
<dbReference type="EMBL" id="JARQZJ010000001">
    <property type="protein sequence ID" value="KAK9869714.1"/>
    <property type="molecule type" value="Genomic_DNA"/>
</dbReference>
<feature type="region of interest" description="Disordered" evidence="1">
    <location>
        <begin position="693"/>
        <end position="713"/>
    </location>
</feature>
<feature type="compositionally biased region" description="Polar residues" evidence="1">
    <location>
        <begin position="698"/>
        <end position="709"/>
    </location>
</feature>
<proteinExistence type="predicted"/>
<feature type="compositionally biased region" description="Low complexity" evidence="1">
    <location>
        <begin position="478"/>
        <end position="496"/>
    </location>
</feature>
<feature type="region of interest" description="Disordered" evidence="1">
    <location>
        <begin position="756"/>
        <end position="780"/>
    </location>
</feature>
<name>A0AAW1TRD8_9CUCU</name>
<evidence type="ECO:0000313" key="3">
    <source>
        <dbReference type="Proteomes" id="UP001431783"/>
    </source>
</evidence>
<comment type="caution">
    <text evidence="2">The sequence shown here is derived from an EMBL/GenBank/DDBJ whole genome shotgun (WGS) entry which is preliminary data.</text>
</comment>
<organism evidence="2 3">
    <name type="scientific">Henosepilachna vigintioctopunctata</name>
    <dbReference type="NCBI Taxonomy" id="420089"/>
    <lineage>
        <taxon>Eukaryota</taxon>
        <taxon>Metazoa</taxon>
        <taxon>Ecdysozoa</taxon>
        <taxon>Arthropoda</taxon>
        <taxon>Hexapoda</taxon>
        <taxon>Insecta</taxon>
        <taxon>Pterygota</taxon>
        <taxon>Neoptera</taxon>
        <taxon>Endopterygota</taxon>
        <taxon>Coleoptera</taxon>
        <taxon>Polyphaga</taxon>
        <taxon>Cucujiformia</taxon>
        <taxon>Coccinelloidea</taxon>
        <taxon>Coccinellidae</taxon>
        <taxon>Epilachninae</taxon>
        <taxon>Epilachnini</taxon>
        <taxon>Henosepilachna</taxon>
    </lineage>
</organism>
<evidence type="ECO:0000256" key="1">
    <source>
        <dbReference type="SAM" id="MobiDB-lite"/>
    </source>
</evidence>
<feature type="compositionally biased region" description="Polar residues" evidence="1">
    <location>
        <begin position="1173"/>
        <end position="1193"/>
    </location>
</feature>
<dbReference type="Proteomes" id="UP001431783">
    <property type="component" value="Unassembled WGS sequence"/>
</dbReference>
<feature type="region of interest" description="Disordered" evidence="1">
    <location>
        <begin position="217"/>
        <end position="259"/>
    </location>
</feature>
<protein>
    <submittedName>
        <fullName evidence="2">Uncharacterized protein</fullName>
    </submittedName>
</protein>
<feature type="compositionally biased region" description="Polar residues" evidence="1">
    <location>
        <begin position="225"/>
        <end position="251"/>
    </location>
</feature>
<gene>
    <name evidence="2" type="ORF">WA026_003453</name>
</gene>
<reference evidence="2 3" key="1">
    <citation type="submission" date="2023-03" db="EMBL/GenBank/DDBJ databases">
        <title>Genome insight into feeding habits of ladybird beetles.</title>
        <authorList>
            <person name="Li H.-S."/>
            <person name="Huang Y.-H."/>
            <person name="Pang H."/>
        </authorList>
    </citation>
    <scope>NUCLEOTIDE SEQUENCE [LARGE SCALE GENOMIC DNA]</scope>
    <source>
        <strain evidence="2">SYSU_2023b</strain>
        <tissue evidence="2">Whole body</tissue>
    </source>
</reference>
<dbReference type="AlphaFoldDB" id="A0AAW1TRD8"/>
<feature type="compositionally biased region" description="Low complexity" evidence="1">
    <location>
        <begin position="1217"/>
        <end position="1228"/>
    </location>
</feature>
<sequence>MISSAVPDEKNIEKDDTLLSIEKTTSPIYRTEIKVIVNASDDNSDHHKEDSVVLRDNKVDSVNKHSTLDANIPPSTLLLNIFSDSQFKQNSKNCHNKSSARHTFNFGEQSSFTHKSGSCSIPNEHFRNSCAVPLSAPPFYHSTNVDINSNELVTKNSDDENEYIPCVVRKSESIDTIDKIEKELSYFVMDNKKKEKKRQGSFRKFFSVPFFGKDKKKKEKESDIRQSSSHNNDNYQNETNCNSFVRNSPQRHTVGCDHSKNKRINVDAKYNGYNIQEEPSPEIIKQYANHHINKFRKIRQSFEYPSDDKLININGENNTDNPPRIYQEGIASSIAPHVTKYIDTSSSTSTLESGKQNSVFIQNEPQNTKQHEYNLFQSDDKLKLARQESLQRETPPRAQDTYQIVNIVKPKARLPINSGRPLPNPFQHDEESREYNIVERTTGANSTQENEETIIPQLNEIYGTVFDAVSVNSKQRESSLVSKKSSPSVPKSPSLEVSKLRLAPNREILTSQPRMQSPLPSTKVSTEKIIATELLKNSKPTISERGSRSNLCQTPEQSISPERHFNELRIAPQAESTPDDRTSVSEAINALRSELEVNDHNLKHELDQIKSTLQNLTHESPTFHSVQNVIKDEVDAHKVSPMGTLATSSRSSVAMSPSPQPMLAESLKYSANTQTYPLPSPNDEIVELRRKNLVSPKFGSQSSRSPTSPNKEEIRRSVEAYYWKEIKRIKEQEDYEIYLSHLHYSQGGYAEDPIFSRRSRGAEDNRARRSSSVPRSVRQHLSFDSSIPANRSVVIPEGRTVLYQPQRSDIYGYMPPKNPLLQTATRNTIQPSMPNGGREISSDYGTYKPIFRRGSLSGNSYQPAQINQYKKVSFSNSQQLENLPCWPTKNGFTKSPPQRRLDKTRTSTLEDDVFLPPSSQSHQNVHYQLNPDDYGRLRMRNQYNSETMSNYANSQNMDIYGYSSQIRNNRPTNYNSDSEALYSMHRQFKKLSHQEMENLRNSQLKDVNLSNNKYPVQMLSRHESIQLPEPTYGYANQLVTDRRLPYKTNSVNRIMGNQNVTQHPPRRDILITDNIYGQHIGYRNNTSGSVYGYSTQNNFSNEPLYVSKSVSVRNKVCDMYGRIHDTDSVHAQIQATGVLMGQLQNSPSSPNFRRGTRLTASSNDMLLRRRQANVEQSTDNHIKKPNTNQQSNNMHDHIPIRPLPPLPPTGRKIQNENSKSTSKKNVNSSKKKKK</sequence>
<keyword evidence="3" id="KW-1185">Reference proteome</keyword>